<comment type="caution">
    <text evidence="1">The sequence shown here is derived from an EMBL/GenBank/DDBJ whole genome shotgun (WGS) entry which is preliminary data.</text>
</comment>
<evidence type="ECO:0000313" key="2">
    <source>
        <dbReference type="Proteomes" id="UP001600165"/>
    </source>
</evidence>
<name>A0ABW6IK06_9CYAN</name>
<keyword evidence="2" id="KW-1185">Reference proteome</keyword>
<evidence type="ECO:0000313" key="1">
    <source>
        <dbReference type="EMBL" id="MFE4107925.1"/>
    </source>
</evidence>
<dbReference type="EMBL" id="JBHZOL010000095">
    <property type="protein sequence ID" value="MFE4107925.1"/>
    <property type="molecule type" value="Genomic_DNA"/>
</dbReference>
<protein>
    <submittedName>
        <fullName evidence="1">Peptidase M15A</fullName>
    </submittedName>
</protein>
<organism evidence="1 2">
    <name type="scientific">Almyronema epifaneia S1</name>
    <dbReference type="NCBI Taxonomy" id="2991925"/>
    <lineage>
        <taxon>Bacteria</taxon>
        <taxon>Bacillati</taxon>
        <taxon>Cyanobacteriota</taxon>
        <taxon>Cyanophyceae</taxon>
        <taxon>Nodosilineales</taxon>
        <taxon>Nodosilineaceae</taxon>
        <taxon>Almyronema</taxon>
        <taxon>Almyronema epifaneia</taxon>
    </lineage>
</organism>
<sequence>MAKLSDPQRNDYYLIEAARVGIHKPILGALYQVHQSPQLAEGETGLGVAPANRIAVDQVSTFAQQVRYAANTIRSLTDSLTAQGWSSRDLWNIPQGRYSDRLIQTLAEGYAPASSDWQAARLEATDPERLLTTYQSLATQDLKPLTPDQSLSQLENALIAFVTPLPTRYSRLGFERHALLEMVRTWRKLDDPEAAIAALNVPTQAGVPDILSLDTALIQFLQQVPKLYSGYPHQREALLRLAQLWHQLGSRTATINQMLTTQLGSLPSPQLIDPALIAFVQKVPDRYQGQGDYRLALTEAFRLWHQLASRTAALEKLGVSADYLKLNAEDTQALTQAAIQVDQGLRQFIQQVPQQYQANEVQREALLQLVQHWRKLENRPSTLQSILDDLRYLEASHRAAESAPPPVPALPSPRPDRWQVNNLQLAAPILPNGSFTWAEATQGGLHLPINQAAIESIVRLAHLLQPARDRIGHPFQVVQWYDPTDRPPLAPAIINERRAIGDALVFYCEGLTSRQVYWALAPWWPGGLGRYSEFPALVQLDARRYRARWQV</sequence>
<proteinExistence type="predicted"/>
<reference evidence="1 2" key="1">
    <citation type="submission" date="2024-10" db="EMBL/GenBank/DDBJ databases">
        <authorList>
            <person name="Ratan Roy A."/>
            <person name="Morales Sandoval P.H."/>
            <person name="De Los Santos Villalobos S."/>
            <person name="Chakraborty S."/>
            <person name="Mukherjee J."/>
        </authorList>
    </citation>
    <scope>NUCLEOTIDE SEQUENCE [LARGE SCALE GENOMIC DNA]</scope>
    <source>
        <strain evidence="1 2">S1</strain>
    </source>
</reference>
<accession>A0ABW6IK06</accession>
<dbReference type="RefSeq" id="WP_377967118.1">
    <property type="nucleotide sequence ID" value="NZ_JBHZOL010000095.1"/>
</dbReference>
<dbReference type="Proteomes" id="UP001600165">
    <property type="component" value="Unassembled WGS sequence"/>
</dbReference>
<gene>
    <name evidence="1" type="ORF">ACFVKH_16690</name>
</gene>